<evidence type="ECO:0000256" key="10">
    <source>
        <dbReference type="ARBA" id="ARBA00023186"/>
    </source>
</evidence>
<dbReference type="GO" id="GO:0051205">
    <property type="term" value="P:protein insertion into membrane"/>
    <property type="evidence" value="ECO:0007669"/>
    <property type="project" value="TreeGrafter"/>
</dbReference>
<evidence type="ECO:0000256" key="12">
    <source>
        <dbReference type="ARBA" id="ARBA00033342"/>
    </source>
</evidence>
<evidence type="ECO:0000256" key="5">
    <source>
        <dbReference type="ARBA" id="ARBA00022475"/>
    </source>
</evidence>
<dbReference type="GO" id="GO:0032977">
    <property type="term" value="F:membrane insertase activity"/>
    <property type="evidence" value="ECO:0007669"/>
    <property type="project" value="InterPro"/>
</dbReference>
<dbReference type="EMBL" id="CP064654">
    <property type="protein sequence ID" value="QPC98330.1"/>
    <property type="molecule type" value="Genomic_DNA"/>
</dbReference>
<feature type="transmembrane region" description="Helical" evidence="13">
    <location>
        <begin position="492"/>
        <end position="514"/>
    </location>
</feature>
<evidence type="ECO:0000259" key="15">
    <source>
        <dbReference type="Pfam" id="PF14849"/>
    </source>
</evidence>
<evidence type="ECO:0000256" key="8">
    <source>
        <dbReference type="ARBA" id="ARBA00022989"/>
    </source>
</evidence>
<evidence type="ECO:0000313" key="17">
    <source>
        <dbReference type="Proteomes" id="UP000594459"/>
    </source>
</evidence>
<evidence type="ECO:0000256" key="13">
    <source>
        <dbReference type="HAMAP-Rule" id="MF_01810"/>
    </source>
</evidence>
<proteinExistence type="inferred from homology"/>
<dbReference type="GO" id="GO:0015031">
    <property type="term" value="P:protein transport"/>
    <property type="evidence" value="ECO:0007669"/>
    <property type="project" value="UniProtKB-KW"/>
</dbReference>
<comment type="caution">
    <text evidence="13">Lacks conserved residue(s) required for the propagation of feature annotation.</text>
</comment>
<dbReference type="Pfam" id="PF02096">
    <property type="entry name" value="60KD_IMP"/>
    <property type="match status" value="1"/>
</dbReference>
<dbReference type="RefSeq" id="WP_200981337.1">
    <property type="nucleotide sequence ID" value="NZ_CP064654.1"/>
</dbReference>
<dbReference type="Gene3D" id="2.70.98.90">
    <property type="match status" value="1"/>
</dbReference>
<dbReference type="NCBIfam" id="TIGR03592">
    <property type="entry name" value="yidC_oxa1_cterm"/>
    <property type="match status" value="1"/>
</dbReference>
<dbReference type="HAMAP" id="MF_01810">
    <property type="entry name" value="YidC_type1"/>
    <property type="match status" value="1"/>
</dbReference>
<comment type="similarity">
    <text evidence="2 13">Belongs to the OXA1/ALB3/YidC family. Type 1 subfamily.</text>
</comment>
<dbReference type="GO" id="GO:0005886">
    <property type="term" value="C:plasma membrane"/>
    <property type="evidence" value="ECO:0007669"/>
    <property type="project" value="UniProtKB-SubCell"/>
</dbReference>
<dbReference type="CDD" id="cd20070">
    <property type="entry name" value="5TM_YidC_Alb3"/>
    <property type="match status" value="1"/>
</dbReference>
<keyword evidence="10 13" id="KW-0143">Chaperone</keyword>
<keyword evidence="7 13" id="KW-0653">Protein transport</keyword>
<keyword evidence="17" id="KW-1185">Reference proteome</keyword>
<dbReference type="AlphaFoldDB" id="A0A7S8F1M3"/>
<evidence type="ECO:0000256" key="2">
    <source>
        <dbReference type="ARBA" id="ARBA00010527"/>
    </source>
</evidence>
<dbReference type="PANTHER" id="PTHR12428">
    <property type="entry name" value="OXA1"/>
    <property type="match status" value="1"/>
</dbReference>
<feature type="transmembrane region" description="Helical" evidence="13">
    <location>
        <begin position="367"/>
        <end position="386"/>
    </location>
</feature>
<evidence type="ECO:0000256" key="6">
    <source>
        <dbReference type="ARBA" id="ARBA00022692"/>
    </source>
</evidence>
<feature type="domain" description="Membrane insertase YidC N-terminal" evidence="15">
    <location>
        <begin position="83"/>
        <end position="356"/>
    </location>
</feature>
<accession>A0A7S8F1M3</accession>
<sequence>MENQRNLILAIALSFLLLIGWDYAMNYFYPQPEQALVEDKADTPSEQAATAKTQHTRTGGLVDPTLQALEKADLKTALSSPDRVKIDGPRVAGSINLKGGVVDDIVLKDHMEGTGKDSEPVRIFSPNGTPAQQFAQFGWVGSNLKVPGPQTVWTADGKVLTKEAPVTLTWDNGEGLTYAIRYSIDDNYMLTAAQSVSNGGTNPVVLQPFGLVNRTSKTASQDIWIAHSGPMGVFGDTADYDIDYSTLDEDKKVTPEGRTRWAGFTDIYWLSALVPQDGLAPETTFRAMGNETYRADMIYEPVTVPAGKKLTTTSRLYAGAKESVVLDQYQNAGIEKFGFAIEWGWFRWFEKPMLWLLRTLFEAVGNFGIAIILLTVIVRGLMFPIAQKGFASMASMKAIQPKMKAIQEKYKDDKQKQQMEIMELYKREKVNPVAGCLPMLLQIPVFFALYKVLVLGIEMRHQKFLWISDLSAPDPANLAALLSIGGITVPSWLMMIFGLGVLGVLLGVTMWLTFKLNPSAMDPVQQQIFNIMPWVLMFVMAPFAAGLLLYWVTSNILTLAQQKYLYSKHPQLKAAADEEKAAKAREAAKAG</sequence>
<gene>
    <name evidence="13 16" type="primary">yidC</name>
    <name evidence="16" type="ORF">IRL76_10750</name>
</gene>
<dbReference type="InterPro" id="IPR028053">
    <property type="entry name" value="Membr_insert_YidC_N"/>
</dbReference>
<dbReference type="InterPro" id="IPR019998">
    <property type="entry name" value="Membr_insert_YidC"/>
</dbReference>
<dbReference type="InterPro" id="IPR028055">
    <property type="entry name" value="YidC/Oxa/ALB_C"/>
</dbReference>
<reference evidence="16 17" key="1">
    <citation type="submission" date="2020-11" db="EMBL/GenBank/DDBJ databases">
        <title>The genome sequence of Erythrobacter sp. 6D36.</title>
        <authorList>
            <person name="Liu Y."/>
        </authorList>
    </citation>
    <scope>NUCLEOTIDE SEQUENCE [LARGE SCALE GENOMIC DNA]</scope>
    <source>
        <strain evidence="16 17">6D36</strain>
    </source>
</reference>
<feature type="domain" description="Membrane insertase YidC/Oxa/ALB C-terminal" evidence="14">
    <location>
        <begin position="367"/>
        <end position="566"/>
    </location>
</feature>
<keyword evidence="5 13" id="KW-1003">Cell membrane</keyword>
<evidence type="ECO:0000256" key="9">
    <source>
        <dbReference type="ARBA" id="ARBA00023136"/>
    </source>
</evidence>
<comment type="subunit">
    <text evidence="13">Interacts with the Sec translocase complex via SecD. Specifically interacts with transmembrane segments of nascent integral membrane proteins during membrane integration.</text>
</comment>
<comment type="function">
    <text evidence="13">Required for the insertion and/or proper folding and/or complex formation of integral membrane proteins into the membrane. Involved in integration of membrane proteins that insert both dependently and independently of the Sec translocase complex, as well as at least some lipoproteins. Aids folding of multispanning membrane proteins.</text>
</comment>
<dbReference type="PRINTS" id="PR00701">
    <property type="entry name" value="60KDINNERMP"/>
</dbReference>
<feature type="transmembrane region" description="Helical" evidence="13">
    <location>
        <begin position="534"/>
        <end position="552"/>
    </location>
</feature>
<keyword evidence="8 13" id="KW-1133">Transmembrane helix</keyword>
<dbReference type="CDD" id="cd19961">
    <property type="entry name" value="EcYidC-like_peri"/>
    <property type="match status" value="1"/>
</dbReference>
<comment type="subcellular location">
    <subcellularLocation>
        <location evidence="1">Cell inner membrane</location>
        <topology evidence="1">Multi-pass membrane protein</topology>
    </subcellularLocation>
    <subcellularLocation>
        <location evidence="13">Cell membrane</location>
        <topology evidence="13">Multi-pass membrane protein</topology>
    </subcellularLocation>
</comment>
<evidence type="ECO:0000256" key="7">
    <source>
        <dbReference type="ARBA" id="ARBA00022927"/>
    </source>
</evidence>
<dbReference type="Proteomes" id="UP000594459">
    <property type="component" value="Chromosome"/>
</dbReference>
<keyword evidence="9 13" id="KW-0472">Membrane</keyword>
<dbReference type="PRINTS" id="PR01900">
    <property type="entry name" value="YIDCPROTEIN"/>
</dbReference>
<dbReference type="NCBIfam" id="NF002353">
    <property type="entry name" value="PRK01318.1-4"/>
    <property type="match status" value="1"/>
</dbReference>
<dbReference type="InterPro" id="IPR001708">
    <property type="entry name" value="YidC/ALB3/OXA1/COX18"/>
</dbReference>
<organism evidence="16 17">
    <name type="scientific">Qipengyuania soli</name>
    <dbReference type="NCBI Taxonomy" id="2782568"/>
    <lineage>
        <taxon>Bacteria</taxon>
        <taxon>Pseudomonadati</taxon>
        <taxon>Pseudomonadota</taxon>
        <taxon>Alphaproteobacteria</taxon>
        <taxon>Sphingomonadales</taxon>
        <taxon>Erythrobacteraceae</taxon>
        <taxon>Qipengyuania</taxon>
    </lineage>
</organism>
<dbReference type="PANTHER" id="PTHR12428:SF65">
    <property type="entry name" value="CYTOCHROME C OXIDASE ASSEMBLY PROTEIN COX18, MITOCHONDRIAL"/>
    <property type="match status" value="1"/>
</dbReference>
<dbReference type="InterPro" id="IPR038221">
    <property type="entry name" value="YidC_periplasmic_sf"/>
</dbReference>
<evidence type="ECO:0000259" key="14">
    <source>
        <dbReference type="Pfam" id="PF02096"/>
    </source>
</evidence>
<keyword evidence="4 13" id="KW-0813">Transport</keyword>
<dbReference type="Pfam" id="PF14849">
    <property type="entry name" value="YidC_periplas"/>
    <property type="match status" value="1"/>
</dbReference>
<keyword evidence="6 13" id="KW-0812">Transmembrane</keyword>
<evidence type="ECO:0000313" key="16">
    <source>
        <dbReference type="EMBL" id="QPC98330.1"/>
    </source>
</evidence>
<dbReference type="KEGG" id="qso:IRL76_10750"/>
<dbReference type="InterPro" id="IPR047196">
    <property type="entry name" value="YidC_ALB_C"/>
</dbReference>
<dbReference type="NCBIfam" id="TIGR03593">
    <property type="entry name" value="yidC_nterm"/>
    <property type="match status" value="1"/>
</dbReference>
<evidence type="ECO:0000256" key="3">
    <source>
        <dbReference type="ARBA" id="ARBA00015325"/>
    </source>
</evidence>
<evidence type="ECO:0000256" key="4">
    <source>
        <dbReference type="ARBA" id="ARBA00022448"/>
    </source>
</evidence>
<protein>
    <recommendedName>
        <fullName evidence="3 13">Membrane protein insertase YidC</fullName>
    </recommendedName>
    <alternativeName>
        <fullName evidence="12 13">Foldase YidC</fullName>
    </alternativeName>
    <alternativeName>
        <fullName evidence="11 13">Membrane integrase YidC</fullName>
    </alternativeName>
    <alternativeName>
        <fullName evidence="13">Membrane protein YidC</fullName>
    </alternativeName>
</protein>
<evidence type="ECO:0000256" key="11">
    <source>
        <dbReference type="ARBA" id="ARBA00033245"/>
    </source>
</evidence>
<name>A0A7S8F1M3_9SPHN</name>
<evidence type="ECO:0000256" key="1">
    <source>
        <dbReference type="ARBA" id="ARBA00004429"/>
    </source>
</evidence>